<evidence type="ECO:0000313" key="2">
    <source>
        <dbReference type="EMBL" id="BBC34809.1"/>
    </source>
</evidence>
<dbReference type="EMBL" id="AP018448">
    <property type="protein sequence ID" value="BBC34809.1"/>
    <property type="molecule type" value="Genomic_DNA"/>
</dbReference>
<reference evidence="2 3" key="1">
    <citation type="journal article" date="2010" name="ChemBioChem">
        <title>Cloning and characterization of the biosynthetic gene cluster of 16-membered macrolide antibiotic FD-891: involvement of a dual functional cytochrome P450 monooxygenase catalyzing epoxidation and hydroxylation.</title>
        <authorList>
            <person name="Kudo F."/>
            <person name="Motegi A."/>
            <person name="Mizoue K."/>
            <person name="Eguchi T."/>
        </authorList>
    </citation>
    <scope>NUCLEOTIDE SEQUENCE [LARGE SCALE GENOMIC DNA]</scope>
    <source>
        <strain evidence="2 3">A-8890</strain>
    </source>
</reference>
<sequence>MARRLATVAGTALVAGATVLATSSASFAATNTWQITGVSPGKAKSAYIVSPTAKGVCVQANNRWTDEVGANITTIIFESDYNCTGGAGTKCTTTVASYTGALFDVRNCRWT</sequence>
<keyword evidence="3" id="KW-1185">Reference proteome</keyword>
<protein>
    <submittedName>
        <fullName evidence="2">Uncharacterized protein</fullName>
    </submittedName>
</protein>
<name>A0ABM7FF56_9ACTN</name>
<evidence type="ECO:0000256" key="1">
    <source>
        <dbReference type="SAM" id="SignalP"/>
    </source>
</evidence>
<gene>
    <name evidence="2" type="ORF">SGFS_061030</name>
</gene>
<dbReference type="RefSeq" id="WP_286254860.1">
    <property type="nucleotide sequence ID" value="NZ_AP018448.1"/>
</dbReference>
<evidence type="ECO:0000313" key="3">
    <source>
        <dbReference type="Proteomes" id="UP001321542"/>
    </source>
</evidence>
<accession>A0ABM7FF56</accession>
<proteinExistence type="predicted"/>
<feature type="chain" id="PRO_5045587823" evidence="1">
    <location>
        <begin position="29"/>
        <end position="111"/>
    </location>
</feature>
<reference evidence="2 3" key="2">
    <citation type="journal article" date="2023" name="ChemBioChem">
        <title>Acyltransferase Domain Exchange between Two Independent Type I Polyketide Synthases in the Same Producer Strain of Macrolide Antibiotics.</title>
        <authorList>
            <person name="Kudo F."/>
            <person name="Kishikawa K."/>
            <person name="Tsuboi K."/>
            <person name="Kido T."/>
            <person name="Usui T."/>
            <person name="Hashimoto J."/>
            <person name="Shin-Ya K."/>
            <person name="Miyanaga A."/>
            <person name="Eguchi T."/>
        </authorList>
    </citation>
    <scope>NUCLEOTIDE SEQUENCE [LARGE SCALE GENOMIC DNA]</scope>
    <source>
        <strain evidence="2 3">A-8890</strain>
    </source>
</reference>
<feature type="signal peptide" evidence="1">
    <location>
        <begin position="1"/>
        <end position="28"/>
    </location>
</feature>
<dbReference type="Proteomes" id="UP001321542">
    <property type="component" value="Chromosome"/>
</dbReference>
<organism evidence="2 3">
    <name type="scientific">Streptomyces graminofaciens</name>
    <dbReference type="NCBI Taxonomy" id="68212"/>
    <lineage>
        <taxon>Bacteria</taxon>
        <taxon>Bacillati</taxon>
        <taxon>Actinomycetota</taxon>
        <taxon>Actinomycetes</taxon>
        <taxon>Kitasatosporales</taxon>
        <taxon>Streptomycetaceae</taxon>
        <taxon>Streptomyces</taxon>
    </lineage>
</organism>
<keyword evidence="1" id="KW-0732">Signal</keyword>